<dbReference type="AlphaFoldDB" id="A0A165SFR0"/>
<name>A0A165SFR0_9APHY</name>
<feature type="non-terminal residue" evidence="2">
    <location>
        <position position="498"/>
    </location>
</feature>
<feature type="coiled-coil region" evidence="1">
    <location>
        <begin position="5"/>
        <end position="32"/>
    </location>
</feature>
<reference evidence="2 3" key="1">
    <citation type="journal article" date="2016" name="Mol. Biol. Evol.">
        <title>Comparative Genomics of Early-Diverging Mushroom-Forming Fungi Provides Insights into the Origins of Lignocellulose Decay Capabilities.</title>
        <authorList>
            <person name="Nagy L.G."/>
            <person name="Riley R."/>
            <person name="Tritt A."/>
            <person name="Adam C."/>
            <person name="Daum C."/>
            <person name="Floudas D."/>
            <person name="Sun H."/>
            <person name="Yadav J.S."/>
            <person name="Pangilinan J."/>
            <person name="Larsson K.H."/>
            <person name="Matsuura K."/>
            <person name="Barry K."/>
            <person name="Labutti K."/>
            <person name="Kuo R."/>
            <person name="Ohm R.A."/>
            <person name="Bhattacharya S.S."/>
            <person name="Shirouzu T."/>
            <person name="Yoshinaga Y."/>
            <person name="Martin F.M."/>
            <person name="Grigoriev I.V."/>
            <person name="Hibbett D.S."/>
        </authorList>
    </citation>
    <scope>NUCLEOTIDE SEQUENCE [LARGE SCALE GENOMIC DNA]</scope>
    <source>
        <strain evidence="2 3">L-15889</strain>
    </source>
</reference>
<evidence type="ECO:0000313" key="3">
    <source>
        <dbReference type="Proteomes" id="UP000076727"/>
    </source>
</evidence>
<proteinExistence type="predicted"/>
<keyword evidence="3" id="KW-1185">Reference proteome</keyword>
<protein>
    <submittedName>
        <fullName evidence="2">Uncharacterized protein</fullName>
    </submittedName>
</protein>
<evidence type="ECO:0000313" key="2">
    <source>
        <dbReference type="EMBL" id="KZT71915.1"/>
    </source>
</evidence>
<evidence type="ECO:0000256" key="1">
    <source>
        <dbReference type="SAM" id="Coils"/>
    </source>
</evidence>
<organism evidence="2 3">
    <name type="scientific">Daedalea quercina L-15889</name>
    <dbReference type="NCBI Taxonomy" id="1314783"/>
    <lineage>
        <taxon>Eukaryota</taxon>
        <taxon>Fungi</taxon>
        <taxon>Dikarya</taxon>
        <taxon>Basidiomycota</taxon>
        <taxon>Agaricomycotina</taxon>
        <taxon>Agaricomycetes</taxon>
        <taxon>Polyporales</taxon>
        <taxon>Fomitopsis</taxon>
    </lineage>
</organism>
<accession>A0A165SFR0</accession>
<keyword evidence="1" id="KW-0175">Coiled coil</keyword>
<sequence length="498" mass="55279">MRQQLKQLRAQLANAKRRLATAKRQIADYQRIMIMLANNDFASLRRLLSVSLRHGSSPAAILMQLQRALDGLYNPRSGFTQDELDVAFIAKALGGQRLLYALQKSHGLPSHRTVQRHCPIPRMVVSVGKPSQEEFDVNIEVFLNPEVKPGPETFMNAAGKPTMPGNILMFDGIALEGRCRYCPQRDQIMGFCREHGQNFSMKCDTVEDIEKLRDLVEAGKLCYGSDATVVAVAPYAQTDHYTPVPLVLSPSDKTEKGEQLMTWIHKLLGSWEEHKYGAKTHGPIWALASDGDSSFRLAKHLLCMTTKLNPESPLSHKLAGMPGLNTMTSSSGITGTCDPKHIFKRFGTLLRSPRGVGLFGDHITRGQVHDQLCQLGLTKPQVDQLLDPADKQNVPKAVKLLQHLLMLHDLPKADLPATARHQKSVAFLGKMMGYFLLPFISVSMSLSEQVQSLSTFAHLAAATYMQHRTACLTGALYHDTQAIVKNIIFTIARTQLIN</sequence>
<dbReference type="Proteomes" id="UP000076727">
    <property type="component" value="Unassembled WGS sequence"/>
</dbReference>
<dbReference type="EMBL" id="KV429043">
    <property type="protein sequence ID" value="KZT71915.1"/>
    <property type="molecule type" value="Genomic_DNA"/>
</dbReference>
<gene>
    <name evidence="2" type="ORF">DAEQUDRAFT_664994</name>
</gene>
<dbReference type="OrthoDB" id="2659442at2759"/>